<dbReference type="EMBL" id="JADYTN010000018">
    <property type="protein sequence ID" value="MCF2564210.1"/>
    <property type="molecule type" value="Genomic_DNA"/>
</dbReference>
<dbReference type="InterPro" id="IPR027417">
    <property type="entry name" value="P-loop_NTPase"/>
</dbReference>
<comment type="caution">
    <text evidence="1">The sequence shown here is derived from an EMBL/GenBank/DDBJ whole genome shotgun (WGS) entry which is preliminary data.</text>
</comment>
<evidence type="ECO:0000313" key="2">
    <source>
        <dbReference type="Proteomes" id="UP001200470"/>
    </source>
</evidence>
<evidence type="ECO:0000313" key="1">
    <source>
        <dbReference type="EMBL" id="MCF2564210.1"/>
    </source>
</evidence>
<protein>
    <recommendedName>
        <fullName evidence="3">Rad50/SbcC-type AAA domain-containing protein</fullName>
    </recommendedName>
</protein>
<organism evidence="1 2">
    <name type="scientific">Xylanibacter brevis</name>
    <dbReference type="NCBI Taxonomy" id="83231"/>
    <lineage>
        <taxon>Bacteria</taxon>
        <taxon>Pseudomonadati</taxon>
        <taxon>Bacteroidota</taxon>
        <taxon>Bacteroidia</taxon>
        <taxon>Bacteroidales</taxon>
        <taxon>Prevotellaceae</taxon>
        <taxon>Xylanibacter</taxon>
    </lineage>
</organism>
<gene>
    <name evidence="1" type="ORF">I6E12_08805</name>
</gene>
<accession>A0ABS9CGI9</accession>
<name>A0ABS9CGI9_9BACT</name>
<proteinExistence type="predicted"/>
<dbReference type="RefSeq" id="WP_301638327.1">
    <property type="nucleotide sequence ID" value="NZ_JADYTN010000018.1"/>
</dbReference>
<keyword evidence="2" id="KW-1185">Reference proteome</keyword>
<dbReference type="Proteomes" id="UP001200470">
    <property type="component" value="Unassembled WGS sequence"/>
</dbReference>
<sequence length="171" mass="20140">MEYIRNFEYRGLWGSKQVLWHNINEDVNILVGINGAGKTTLLNLIYEYYTKYQASSHKISVSSVYHATETLIPVAFIRSFDVPSNAKKNTNSPLYETLSKVVYQNNERKSFFDYRMRALNYKDQAPRVERRIEELFYIINDFFAETKKKIEFDLDNNKLVLLANVNFRITA</sequence>
<evidence type="ECO:0008006" key="3">
    <source>
        <dbReference type="Google" id="ProtNLM"/>
    </source>
</evidence>
<dbReference type="SUPFAM" id="SSF52540">
    <property type="entry name" value="P-loop containing nucleoside triphosphate hydrolases"/>
    <property type="match status" value="1"/>
</dbReference>
<dbReference type="Gene3D" id="3.40.50.300">
    <property type="entry name" value="P-loop containing nucleotide triphosphate hydrolases"/>
    <property type="match status" value="1"/>
</dbReference>
<reference evidence="1 2" key="1">
    <citation type="submission" date="2020-12" db="EMBL/GenBank/DDBJ databases">
        <title>Whole genome sequences of gut porcine anaerobes.</title>
        <authorList>
            <person name="Kubasova T."/>
            <person name="Jahodarova E."/>
            <person name="Rychlik I."/>
        </authorList>
    </citation>
    <scope>NUCLEOTIDE SEQUENCE [LARGE SCALE GENOMIC DNA]</scope>
    <source>
        <strain evidence="1 2">An925</strain>
    </source>
</reference>